<dbReference type="GO" id="GO:0006869">
    <property type="term" value="P:lipid transport"/>
    <property type="evidence" value="ECO:0007669"/>
    <property type="project" value="UniProtKB-KW"/>
</dbReference>
<gene>
    <name evidence="9" type="primary">LOC105035160</name>
</gene>
<dbReference type="PANTHER" id="PTHR16166">
    <property type="entry name" value="VACUOLAR PROTEIN SORTING-ASSOCIATED PROTEIN VPS13"/>
    <property type="match status" value="1"/>
</dbReference>
<name>A0A8N4EYQ1_ELAGV</name>
<evidence type="ECO:0000259" key="5">
    <source>
        <dbReference type="Pfam" id="PF12624"/>
    </source>
</evidence>
<dbReference type="PANTHER" id="PTHR16166:SF143">
    <property type="entry name" value="PROTEIN SORTING-ASSOCIATED PROTEIN, PUTATIVE (DUF1162)-RELATED"/>
    <property type="match status" value="1"/>
</dbReference>
<feature type="region of interest" description="Disordered" evidence="4">
    <location>
        <begin position="2096"/>
        <end position="2117"/>
    </location>
</feature>
<evidence type="ECO:0000256" key="1">
    <source>
        <dbReference type="ARBA" id="ARBA00006545"/>
    </source>
</evidence>
<evidence type="ECO:0000313" key="8">
    <source>
        <dbReference type="Proteomes" id="UP000504607"/>
    </source>
</evidence>
<dbReference type="GeneID" id="105035160"/>
<dbReference type="InterPro" id="IPR026847">
    <property type="entry name" value="VPS13"/>
</dbReference>
<protein>
    <submittedName>
        <fullName evidence="9">Uncharacterized protein LOC105035160 isoform X1</fullName>
    </submittedName>
</protein>
<comment type="similarity">
    <text evidence="1">Belongs to the VPS13 family.</text>
</comment>
<keyword evidence="8" id="KW-1185">Reference proteome</keyword>
<evidence type="ECO:0000259" key="7">
    <source>
        <dbReference type="Pfam" id="PF25037"/>
    </source>
</evidence>
<accession>A0A8N4EYQ1</accession>
<dbReference type="InterPro" id="IPR026854">
    <property type="entry name" value="VPS13_N"/>
</dbReference>
<dbReference type="OrthoDB" id="428159at2759"/>
<feature type="domain" description="Intermembrane lipid transfer protein VPS13-like C-terminal" evidence="7">
    <location>
        <begin position="3386"/>
        <end position="3453"/>
    </location>
</feature>
<sequence>MFEGVVSQVLKGFVSQVLEGYLGGYVKGIQKDQLKIGIGQILLEKVELILEAFDYLQLPFALKNGQIGKLSIEIPWTSLGRDSIRVVLEDVYICACQRDDNEWTSDSVGKRELAGKMAKLNAVELAKFSKRVCDNQAGQSFISYISAKILYSIQVSVRNVHIVYIDSHNNQENFIFGLRFSSLTVMTDTWKQSFTGSSMGKSRGSQVDKAVEISNVGLYCNLLEETQNLSGINDATDPQLCCNLNFESERCDYIIHPFEVKVFLQTNKSGKLDGVPQYDVTAELTTLVVSLNEVQLQQILSLWDYFSICALRKKYGRYRPSQSLLSRKHKGWQKMFWHYAQESVLADVRQRLRKTSWSYLGRRINYRRKYVNLYKRKLELLQEEQHVNEDILQELEKMDKECDIDDILSYRSMAEQQLQDLLLKSRSRTIATSDAKSADEKDQNGEQSSSRARGWLNWLSLGMLGAGGTADTSSFAGVVSDEIIKDIYEATEFHPVAASDGDLPNKDKCFSSSIKLNVSQIITSISIKTFDRKIAKAIFSGTSVDCKFWKESAAILASIISLKIVNPCNEEIMLMAKKAILSEISTEHTLPFVNVQISVPHANQNFAVSIKAVIQPFEATFESEFFLYLVHFYHVIASFEFQHNRVIKKSRLLMDLFRHMLGRVRSWICQRGGRLVLLEKEEDFISLKMDHDLVLSSFNGLKNFKARLLSKANYFAYNHKKLFWDVTFHDVILKFPLKNEDLEYIVMVLELDALFFRSRLKTDNGSSLLDYMSEACVVEFADDTPGNFQVEDFYDNLEIGLTGFEIYRLMPNVSKVSIIEKFNASVILWLCIFSDERMLKQFKVECTMPSIGMHFSQAIYSTLVGANEMLLERKFTVAGDVPHAAEIDNPDDPCSIQFSVTVKLDKLNLHVDLEDDADSSSIVSIIGGDIDIRFALQESIEFWILMKMLKADTFNIKDESDKSTLFSSRNVSGSKLQGVACSDISSAEGCLQLHYETRQDEFIVHHECSLCVNDIDLHISPRITGLFHKFFERLNLQSSSTSDIERSFRQNHKYKNISMAEVELSEFGFSNYYGTERSASIPIDQFPFVSLRNSCFLNSIEGSLMRDISELRCLYVKERESPRGLKLNVRKRSIMKLSSSDTTNFSENCYYDNLIILHCSLNGVRAHFHDSSCILGTVTVPASVSFLTCQGTDYWELLFSVEGLILSSSWSSISNHELLWGPSSPSCTSVLNIRARKEKRDTLLPVIEISFGIQHVCCILPSEFLALVIGYFSLPEWTAKGNEHCTTGSEDLDNAQSVHANLIYKFEILDSTLILPLESHTYYCLQLGFPQLISSFIPMSNSADAAQDIPFDCLIPDCTVADKTDVINIFGRSAYLSLLLLENHTNFSLKIDEYTSKRNIPLIAQLDADMWIRIPYKTKYSSKQFALPTLIMMSAGVCKLISEDDNFFSGVKAAAGVFDQFSSVGKESEMYNFDVLQFLKLKKSLKEDDAVFLDISNESIVNMKFCVKALSVMFSCLKIEDASSSEIIAKADVQLNLSAIFRNDIPHSIDVDIPCLVLHSVRSYVPLVSFVSDNSNSSNLCIKFSSSGRGEPALVVAVPSLDIWLDLSDWSSIIDLLYSYTRHSASTSWSSDANVQSGSHILPDPFVSPGSASKNSTQEDVNLTIKSENITISLHLPIWDKEEDFVKSERNQVQGLYFQEFSYHKLVESVLSSKSNHCKHVKLTFQSKNSELALGKSYVILTCNLEKVKVMLEMVQNHKAISIPFIHISQVEVGASLYKMDRELLQIFVEVQVESLDVGFSHQIFNFWSCSHFKIPETTSRISHHYVAFKLHLRKGSLLLSDGRWSCHGPILETLMKNILVEFRRTEDVLEGLADADLVVNYNNIDKVMWEPFIEPWSFQVKLIRKYAGHALLDASTITDVYLKSTNQLNLNITEPLIEAIFRLNQMIKDALNQNGADEFPGNQEISGFQNTDEIHTRRYAPYILCNDTSLPLTFHVFRGPVNTGNVDSFPNKDRNTVQPGFSVPIYVEPTLDEHFLQHRTYSCERLIEKKISAVAHHMISIQFDGTSGPSRPMSMDLVGISYFEVNFSQGKQSAFTEADRGSDIPEHGQKNDERYRSDQNNGLVVPVVFEVSMQHYSKMIRLYSTVILLNATSVPLELRFDIPFGVSSKILGPIFPGQGIPLPLHLAEAGHIRWHPVGTNYLWSEAYSLSNMLSPENRLGFMRSFVCYPSHPSSDPFRCCISIQDYSLSPLGATRKCSSLNICGTEQPTVKDNGPRIFESNFTKKRHIRHVILTTPFLVKNYLPTCLSLMVDSGGNKHSISLSEVDTASLFIVDSAHDLGITFSIQGFRPISSKFPRAESFSALAKLHGSKFSLSETLTFYSNNTCSGPIYVTLDKSMDAFCGAREICLSVPYLLYNCTGLLLTIVDSSHERNGSAFVIPSNYYVVGHRQLSSEEHGLAFLSSEIESSAGPVDINNSVNSLKNFAISAQENYNMYSYRPLTSHFPSKLSYGNSTDGIEASHYSLTDSGISRDPVCSSRKIGDGAPFVQNVVNGRAKAYMYAPCGHIPVTELSVRLSASLPQNKSENSSRPIWSNPFPLVPASGSTNVTIPQPDASGAFLISAISIPVAGELSGRTRAITFQPRYVICNASNKDLCYRQKGTKMLHHLGVGQHSHLHWSDTTRELLVSIRFSEPGWQWSGSFVPDCLGDAQVKMRNYVSGASNMVRVEVQNADLAISDENLIKNSDRNNVTQLILLSDDKTGFMPYRINNFSMERLRIYQQRCEYFETIVHSYTSFQYAWDEPCYPHRLVVEVPGERILGTYSLDDVKEFVPVYLPSTSEKPERRLYISVHAEGAIKVLSIVDSGYHIVRDMKETSFFGFKEKKNVDQKQDCPANFTEMVTLHLPFLGISLINSSPQELVFACAKEITVVVMQSLDQQKISFKILSLQIDNQLPVTPYPIMLSFDNEHRGRSMSFLKNKDNKLRFQNENISTSSCDSSLEPMFYLAAAKWRNTDASLVSFEYINLGLAPLCIELEEQVLLSLFEYFRTVSSRLQSRSLQKSFELRTFDDGTDVLIECPVLDYKCRSSEFVETPTKSGLLPSVVPIGAPWQQIYLLARRKKKMYVEVFELDPIVLSLSFSSTPWIIRNEVRGDLEPFIHITSTTFQRGLMALVDVEGVPVHLKQLMLGHLMASWESIQEILIRHYTRQLLHEMYKVFGSAGVIGNPIGFARNVGLGVRDFLSVSGKGILQSPGGLLTGIAHGSKSLLSSTVYAISSATTQFSKVAHKGIVAFTFDEQSVFEMDEQQKHPDSHGKGVLNEFLEGLTGLLQSPIRGAEKHGLPGVLSGIAMGTAGLVARPMASILEATGKTAQSIRNRSSPHQSSRFRIRFRRPLARELPLSPYSWEEAIGVSMLLQADGSRLKDEIFVMCKMLKHAGKFVIVSKRLVLIVWCSCLVSLRLPDFPGVPPDPRWAIETEMTLESVVHVDRTEEMVNIVGSKAETLPKQKKHSMRNRRWVPPTSAPLFHLSVELPNKEEAEDTLQVLLSAIEQGKLQRRGVHMFHRNNLR</sequence>
<dbReference type="Pfam" id="PF25036">
    <property type="entry name" value="VPS13_VAB"/>
    <property type="match status" value="2"/>
</dbReference>
<evidence type="ECO:0000259" key="6">
    <source>
        <dbReference type="Pfam" id="PF25036"/>
    </source>
</evidence>
<dbReference type="RefSeq" id="XP_029117694.1">
    <property type="nucleotide sequence ID" value="XM_029261861.1"/>
</dbReference>
<feature type="compositionally biased region" description="Basic and acidic residues" evidence="4">
    <location>
        <begin position="2098"/>
        <end position="2117"/>
    </location>
</feature>
<reference evidence="9" key="1">
    <citation type="submission" date="2025-08" db="UniProtKB">
        <authorList>
            <consortium name="RefSeq"/>
        </authorList>
    </citation>
    <scope>IDENTIFICATION</scope>
</reference>
<dbReference type="Proteomes" id="UP000504607">
    <property type="component" value="Unplaced"/>
</dbReference>
<dbReference type="InterPro" id="IPR056748">
    <property type="entry name" value="VPS13-like_C"/>
</dbReference>
<dbReference type="InterPro" id="IPR009543">
    <property type="entry name" value="VPS13_VAB"/>
</dbReference>
<evidence type="ECO:0000256" key="3">
    <source>
        <dbReference type="ARBA" id="ARBA00023055"/>
    </source>
</evidence>
<feature type="domain" description="Vacuolar protein sorting-associated protein 13 VPS13 adaptor binding" evidence="6">
    <location>
        <begin position="2126"/>
        <end position="2430"/>
    </location>
</feature>
<evidence type="ECO:0000313" key="9">
    <source>
        <dbReference type="RefSeq" id="XP_029117694.1"/>
    </source>
</evidence>
<dbReference type="Pfam" id="PF12624">
    <property type="entry name" value="VPS13_N"/>
    <property type="match status" value="1"/>
</dbReference>
<evidence type="ECO:0000256" key="2">
    <source>
        <dbReference type="ARBA" id="ARBA00022448"/>
    </source>
</evidence>
<dbReference type="Pfam" id="PF25037">
    <property type="entry name" value="VPS13_C"/>
    <property type="match status" value="1"/>
</dbReference>
<organism evidence="8 9">
    <name type="scientific">Elaeis guineensis var. tenera</name>
    <name type="common">Oil palm</name>
    <dbReference type="NCBI Taxonomy" id="51953"/>
    <lineage>
        <taxon>Eukaryota</taxon>
        <taxon>Viridiplantae</taxon>
        <taxon>Streptophyta</taxon>
        <taxon>Embryophyta</taxon>
        <taxon>Tracheophyta</taxon>
        <taxon>Spermatophyta</taxon>
        <taxon>Magnoliopsida</taxon>
        <taxon>Liliopsida</taxon>
        <taxon>Arecaceae</taxon>
        <taxon>Arecoideae</taxon>
        <taxon>Cocoseae</taxon>
        <taxon>Elaeidinae</taxon>
        <taxon>Elaeis</taxon>
    </lineage>
</organism>
<keyword evidence="2" id="KW-0813">Transport</keyword>
<dbReference type="GO" id="GO:0045053">
    <property type="term" value="P:protein retention in Golgi apparatus"/>
    <property type="evidence" value="ECO:0007669"/>
    <property type="project" value="TreeGrafter"/>
</dbReference>
<feature type="domain" description="Vacuolar protein sorting-associated protein 13 VPS13 adaptor binding" evidence="6">
    <location>
        <begin position="2591"/>
        <end position="2804"/>
    </location>
</feature>
<dbReference type="GO" id="GO:0006623">
    <property type="term" value="P:protein targeting to vacuole"/>
    <property type="evidence" value="ECO:0007669"/>
    <property type="project" value="TreeGrafter"/>
</dbReference>
<proteinExistence type="inferred from homology"/>
<evidence type="ECO:0000256" key="4">
    <source>
        <dbReference type="SAM" id="MobiDB-lite"/>
    </source>
</evidence>
<keyword evidence="3" id="KW-0445">Lipid transport</keyword>
<feature type="domain" description="Chorein N-terminal" evidence="5">
    <location>
        <begin position="9"/>
        <end position="587"/>
    </location>
</feature>